<sequence>MFQTWPRTMWNLKGRSNKGFSWLVRSFSVSRRAPIDMAAKDGELRVFIVSGEVSGDTIGSRLMASLKGISPFPIRFAGVGGPMMSKQGLKPLFPMEDIAMRLKETIKAAFLFQPHVVLTIDSKGFSFRFLKQLRARYSQQGLVSPVHHHFVAPSFWAWKGGEARLKGLTEFVDLSFVYFLMKKKFADQMGWLLLLWATLYWKMSWS</sequence>
<dbReference type="Proteomes" id="UP000288805">
    <property type="component" value="Unassembled WGS sequence"/>
</dbReference>
<keyword evidence="6" id="KW-0443">Lipid metabolism</keyword>
<comment type="caution">
    <text evidence="8">The sequence shown here is derived from an EMBL/GenBank/DDBJ whole genome shotgun (WGS) entry which is preliminary data.</text>
</comment>
<dbReference type="GO" id="GO:0009245">
    <property type="term" value="P:lipid A biosynthetic process"/>
    <property type="evidence" value="ECO:0007669"/>
    <property type="project" value="UniProtKB-KW"/>
</dbReference>
<evidence type="ECO:0000313" key="9">
    <source>
        <dbReference type="Proteomes" id="UP000288805"/>
    </source>
</evidence>
<evidence type="ECO:0000256" key="5">
    <source>
        <dbReference type="ARBA" id="ARBA00022679"/>
    </source>
</evidence>
<name>A0A438JHJ1_VITVI</name>
<dbReference type="PANTHER" id="PTHR30372">
    <property type="entry name" value="LIPID-A-DISACCHARIDE SYNTHASE"/>
    <property type="match status" value="1"/>
</dbReference>
<evidence type="ECO:0000256" key="2">
    <source>
        <dbReference type="ARBA" id="ARBA00022516"/>
    </source>
</evidence>
<accession>A0A438JHJ1</accession>
<keyword evidence="2" id="KW-0444">Lipid biosynthesis</keyword>
<proteinExistence type="predicted"/>
<keyword evidence="3" id="KW-0441">Lipid A biosynthesis</keyword>
<dbReference type="InterPro" id="IPR003835">
    <property type="entry name" value="Glyco_trans_19"/>
</dbReference>
<keyword evidence="5" id="KW-0808">Transferase</keyword>
<dbReference type="AlphaFoldDB" id="A0A438JHJ1"/>
<keyword evidence="4" id="KW-0328">Glycosyltransferase</keyword>
<evidence type="ECO:0000256" key="1">
    <source>
        <dbReference type="ARBA" id="ARBA00012687"/>
    </source>
</evidence>
<dbReference type="PANTHER" id="PTHR30372:SF4">
    <property type="entry name" value="LIPID-A-DISACCHARIDE SYNTHASE, MITOCHONDRIAL-RELATED"/>
    <property type="match status" value="1"/>
</dbReference>
<protein>
    <recommendedName>
        <fullName evidence="1">lipid-A-disaccharide synthase</fullName>
        <ecNumber evidence="1">2.4.1.182</ecNumber>
    </recommendedName>
</protein>
<gene>
    <name evidence="8" type="primary">LPXB_0</name>
    <name evidence="8" type="ORF">CK203_014031</name>
</gene>
<dbReference type="EMBL" id="QGNW01000041">
    <property type="protein sequence ID" value="RVX08424.1"/>
    <property type="molecule type" value="Genomic_DNA"/>
</dbReference>
<dbReference type="GO" id="GO:0008915">
    <property type="term" value="F:lipid-A-disaccharide synthase activity"/>
    <property type="evidence" value="ECO:0007669"/>
    <property type="project" value="UniProtKB-EC"/>
</dbReference>
<dbReference type="Pfam" id="PF02684">
    <property type="entry name" value="LpxB"/>
    <property type="match status" value="1"/>
</dbReference>
<comment type="catalytic activity">
    <reaction evidence="7">
        <text>a lipid X + a UDP-2-N,3-O-bis[(3R)-3-hydroxyacyl]-alpha-D-glucosamine = a lipid A disaccharide + UDP + H(+)</text>
        <dbReference type="Rhea" id="RHEA:67828"/>
        <dbReference type="ChEBI" id="CHEBI:15378"/>
        <dbReference type="ChEBI" id="CHEBI:58223"/>
        <dbReference type="ChEBI" id="CHEBI:137748"/>
        <dbReference type="ChEBI" id="CHEBI:176338"/>
        <dbReference type="ChEBI" id="CHEBI:176343"/>
        <dbReference type="EC" id="2.4.1.182"/>
    </reaction>
</comment>
<evidence type="ECO:0000256" key="3">
    <source>
        <dbReference type="ARBA" id="ARBA00022556"/>
    </source>
</evidence>
<dbReference type="EC" id="2.4.1.182" evidence="1"/>
<evidence type="ECO:0000256" key="7">
    <source>
        <dbReference type="ARBA" id="ARBA00048975"/>
    </source>
</evidence>
<evidence type="ECO:0000256" key="6">
    <source>
        <dbReference type="ARBA" id="ARBA00023098"/>
    </source>
</evidence>
<evidence type="ECO:0000313" key="8">
    <source>
        <dbReference type="EMBL" id="RVX08424.1"/>
    </source>
</evidence>
<dbReference type="GO" id="GO:0016020">
    <property type="term" value="C:membrane"/>
    <property type="evidence" value="ECO:0007669"/>
    <property type="project" value="GOC"/>
</dbReference>
<organism evidence="8 9">
    <name type="scientific">Vitis vinifera</name>
    <name type="common">Grape</name>
    <dbReference type="NCBI Taxonomy" id="29760"/>
    <lineage>
        <taxon>Eukaryota</taxon>
        <taxon>Viridiplantae</taxon>
        <taxon>Streptophyta</taxon>
        <taxon>Embryophyta</taxon>
        <taxon>Tracheophyta</taxon>
        <taxon>Spermatophyta</taxon>
        <taxon>Magnoliopsida</taxon>
        <taxon>eudicotyledons</taxon>
        <taxon>Gunneridae</taxon>
        <taxon>Pentapetalae</taxon>
        <taxon>rosids</taxon>
        <taxon>Vitales</taxon>
        <taxon>Vitaceae</taxon>
        <taxon>Viteae</taxon>
        <taxon>Vitis</taxon>
    </lineage>
</organism>
<reference evidence="8 9" key="1">
    <citation type="journal article" date="2018" name="PLoS Genet.">
        <title>Population sequencing reveals clonal diversity and ancestral inbreeding in the grapevine cultivar Chardonnay.</title>
        <authorList>
            <person name="Roach M.J."/>
            <person name="Johnson D.L."/>
            <person name="Bohlmann J."/>
            <person name="van Vuuren H.J."/>
            <person name="Jones S.J."/>
            <person name="Pretorius I.S."/>
            <person name="Schmidt S.A."/>
            <person name="Borneman A.R."/>
        </authorList>
    </citation>
    <scope>NUCLEOTIDE SEQUENCE [LARGE SCALE GENOMIC DNA]</scope>
    <source>
        <strain evidence="9">cv. Chardonnay</strain>
        <tissue evidence="8">Leaf</tissue>
    </source>
</reference>
<evidence type="ECO:0000256" key="4">
    <source>
        <dbReference type="ARBA" id="ARBA00022676"/>
    </source>
</evidence>